<organism evidence="1 2">
    <name type="scientific">Cryobacterium psychrophilum</name>
    <dbReference type="NCBI Taxonomy" id="41988"/>
    <lineage>
        <taxon>Bacteria</taxon>
        <taxon>Bacillati</taxon>
        <taxon>Actinomycetota</taxon>
        <taxon>Actinomycetes</taxon>
        <taxon>Micrococcales</taxon>
        <taxon>Microbacteriaceae</taxon>
        <taxon>Cryobacterium</taxon>
    </lineage>
</organism>
<sequence length="84" mass="8640">MKNGMIFFVGVATGLLLASRAGRRAAAALSAKAQHAWSDPNLQKVISQTEQAAKDAAAVAQSKVEALVDQASAAVDTARESDAD</sequence>
<reference evidence="1 2" key="1">
    <citation type="submission" date="2019-03" db="EMBL/GenBank/DDBJ databases">
        <title>Genomics of glacier-inhabiting Cryobacterium strains.</title>
        <authorList>
            <person name="Liu Q."/>
            <person name="Xin Y.-H."/>
        </authorList>
    </citation>
    <scope>NUCLEOTIDE SEQUENCE [LARGE SCALE GENOMIC DNA]</scope>
    <source>
        <strain evidence="1 2">CGMCC 1.4292</strain>
    </source>
</reference>
<dbReference type="AlphaFoldDB" id="A0A4Y8KLU8"/>
<gene>
    <name evidence="1" type="ORF">E3T53_11655</name>
</gene>
<evidence type="ECO:0000313" key="1">
    <source>
        <dbReference type="EMBL" id="TFD77464.1"/>
    </source>
</evidence>
<accession>A0A4Y8KLU8</accession>
<dbReference type="Proteomes" id="UP000298218">
    <property type="component" value="Unassembled WGS sequence"/>
</dbReference>
<protein>
    <submittedName>
        <fullName evidence="1">Uncharacterized protein</fullName>
    </submittedName>
</protein>
<name>A0A4Y8KLU8_9MICO</name>
<dbReference type="EMBL" id="SOHQ01000031">
    <property type="protein sequence ID" value="TFD77464.1"/>
    <property type="molecule type" value="Genomic_DNA"/>
</dbReference>
<proteinExistence type="predicted"/>
<comment type="caution">
    <text evidence="1">The sequence shown here is derived from an EMBL/GenBank/DDBJ whole genome shotgun (WGS) entry which is preliminary data.</text>
</comment>
<keyword evidence="2" id="KW-1185">Reference proteome</keyword>
<evidence type="ECO:0000313" key="2">
    <source>
        <dbReference type="Proteomes" id="UP000298218"/>
    </source>
</evidence>
<dbReference type="RefSeq" id="WP_134173077.1">
    <property type="nucleotide sequence ID" value="NZ_SODI01000001.1"/>
</dbReference>